<name>A0A0C9XZ68_9AGAR</name>
<sequence length="577" mass="65734">MRFVRWSNLMVLSFTRNAQMLFQMPTAALSSPILKSTTLGEWDLNISPSLNSTSHLIFDSVGSLSQHWTNTRYRNGHNIVPGTVPIGTLLYHGTYKQEIPTEPEWTAMDTDLSFLFCRSDPTNSSASGYWHLTLVATRPLKVLYFDGSSAAKMQSGPLDSQDILIWGEVKPERTLDERKRINELCDWGREFELDGFMRSVRPFRLEIMLCNFTRGVEIVSFLNVKPDEDKWLHSALSNPHGPEPELPPGDGTSYALQYRVIEAGMWHNAFPGETRINLELTRLVSFYDTDLFPSLTDARLGQERWEHRLQGLVALDLKSFETRIREVVRQDELGTGVDWRTLIHAVVDRYAERLEILQYLLNTTGTTQHAKRVQRQLRAMLVPYNIHTSVPTSNSTNYSWALPVYEHCATTYTRYISSTPSILAKMTKSESLILRSIQEVLKEICRVVVGMWAEGVELGLDTIPPASISPSSSTSRLELGSTTITGVMDQWQKRTQDLMTWLDWSVWVKCNPACGHEEVCYLPTWPFLHGPHWPNDPSSDVDVGQVWMDARLPGAEDREEGRPQPKCIRRVEPFTGI</sequence>
<dbReference type="OrthoDB" id="10261782at2759"/>
<reference evidence="2" key="2">
    <citation type="submission" date="2015-01" db="EMBL/GenBank/DDBJ databases">
        <title>Evolutionary Origins and Diversification of the Mycorrhizal Mutualists.</title>
        <authorList>
            <consortium name="DOE Joint Genome Institute"/>
            <consortium name="Mycorrhizal Genomics Consortium"/>
            <person name="Kohler A."/>
            <person name="Kuo A."/>
            <person name="Nagy L.G."/>
            <person name="Floudas D."/>
            <person name="Copeland A."/>
            <person name="Barry K.W."/>
            <person name="Cichocki N."/>
            <person name="Veneault-Fourrey C."/>
            <person name="LaButti K."/>
            <person name="Lindquist E.A."/>
            <person name="Lipzen A."/>
            <person name="Lundell T."/>
            <person name="Morin E."/>
            <person name="Murat C."/>
            <person name="Riley R."/>
            <person name="Ohm R."/>
            <person name="Sun H."/>
            <person name="Tunlid A."/>
            <person name="Henrissat B."/>
            <person name="Grigoriev I.V."/>
            <person name="Hibbett D.S."/>
            <person name="Martin F."/>
        </authorList>
    </citation>
    <scope>NUCLEOTIDE SEQUENCE [LARGE SCALE GENOMIC DNA]</scope>
    <source>
        <strain evidence="2">LaAM-08-1</strain>
    </source>
</reference>
<dbReference type="Proteomes" id="UP000054477">
    <property type="component" value="Unassembled WGS sequence"/>
</dbReference>
<reference evidence="1 2" key="1">
    <citation type="submission" date="2014-04" db="EMBL/GenBank/DDBJ databases">
        <authorList>
            <consortium name="DOE Joint Genome Institute"/>
            <person name="Kuo A."/>
            <person name="Kohler A."/>
            <person name="Nagy L.G."/>
            <person name="Floudas D."/>
            <person name="Copeland A."/>
            <person name="Barry K.W."/>
            <person name="Cichocki N."/>
            <person name="Veneault-Fourrey C."/>
            <person name="LaButti K."/>
            <person name="Lindquist E.A."/>
            <person name="Lipzen A."/>
            <person name="Lundell T."/>
            <person name="Morin E."/>
            <person name="Murat C."/>
            <person name="Sun H."/>
            <person name="Tunlid A."/>
            <person name="Henrissat B."/>
            <person name="Grigoriev I.V."/>
            <person name="Hibbett D.S."/>
            <person name="Martin F."/>
            <person name="Nordberg H.P."/>
            <person name="Cantor M.N."/>
            <person name="Hua S.X."/>
        </authorList>
    </citation>
    <scope>NUCLEOTIDE SEQUENCE [LARGE SCALE GENOMIC DNA]</scope>
    <source>
        <strain evidence="1 2">LaAM-08-1</strain>
    </source>
</reference>
<dbReference type="EMBL" id="KN838585">
    <property type="protein sequence ID" value="KIK02977.1"/>
    <property type="molecule type" value="Genomic_DNA"/>
</dbReference>
<evidence type="ECO:0000313" key="2">
    <source>
        <dbReference type="Proteomes" id="UP000054477"/>
    </source>
</evidence>
<dbReference type="STRING" id="1095629.A0A0C9XZ68"/>
<keyword evidence="2" id="KW-1185">Reference proteome</keyword>
<dbReference type="HOGENOM" id="CLU_017366_2_1_1"/>
<protein>
    <submittedName>
        <fullName evidence="1">Uncharacterized protein</fullName>
    </submittedName>
</protein>
<accession>A0A0C9XZ68</accession>
<evidence type="ECO:0000313" key="1">
    <source>
        <dbReference type="EMBL" id="KIK02977.1"/>
    </source>
</evidence>
<dbReference type="InterPro" id="IPR038921">
    <property type="entry name" value="YOR389W-like"/>
</dbReference>
<organism evidence="1 2">
    <name type="scientific">Laccaria amethystina LaAM-08-1</name>
    <dbReference type="NCBI Taxonomy" id="1095629"/>
    <lineage>
        <taxon>Eukaryota</taxon>
        <taxon>Fungi</taxon>
        <taxon>Dikarya</taxon>
        <taxon>Basidiomycota</taxon>
        <taxon>Agaricomycotina</taxon>
        <taxon>Agaricomycetes</taxon>
        <taxon>Agaricomycetidae</taxon>
        <taxon>Agaricales</taxon>
        <taxon>Agaricineae</taxon>
        <taxon>Hydnangiaceae</taxon>
        <taxon>Laccaria</taxon>
    </lineage>
</organism>
<dbReference type="AlphaFoldDB" id="A0A0C9XZ68"/>
<proteinExistence type="predicted"/>
<gene>
    <name evidence="1" type="ORF">K443DRAFT_95910</name>
</gene>
<dbReference type="PANTHER" id="PTHR35204">
    <property type="entry name" value="YALI0A21131P"/>
    <property type="match status" value="1"/>
</dbReference>
<dbReference type="PANTHER" id="PTHR35204:SF1">
    <property type="entry name" value="ENTEROTOXIN"/>
    <property type="match status" value="1"/>
</dbReference>